<comment type="subcellular location">
    <subcellularLocation>
        <location evidence="1">Membrane</location>
        <topology evidence="1">Multi-pass membrane protein</topology>
    </subcellularLocation>
</comment>
<feature type="transmembrane region" description="Helical" evidence="7">
    <location>
        <begin position="1113"/>
        <end position="1132"/>
    </location>
</feature>
<feature type="transmembrane region" description="Helical" evidence="7">
    <location>
        <begin position="418"/>
        <end position="443"/>
    </location>
</feature>
<evidence type="ECO:0000256" key="4">
    <source>
        <dbReference type="ARBA" id="ARBA00022989"/>
    </source>
</evidence>
<feature type="transmembrane region" description="Helical" evidence="7">
    <location>
        <begin position="1248"/>
        <end position="1267"/>
    </location>
</feature>
<reference evidence="10 11" key="1">
    <citation type="submission" date="2023-04" db="EMBL/GenBank/DDBJ databases">
        <title>Colletotrichum tabacum stain YC1 causing leaf anthracnose on Nicotiana tabacum(L.) cv.</title>
        <authorList>
            <person name="Ji Z."/>
            <person name="Wang M."/>
            <person name="Zhang J."/>
            <person name="Wang N."/>
            <person name="Zhou Z."/>
        </authorList>
    </citation>
    <scope>NUCLEOTIDE SEQUENCE [LARGE SCALE GENOMIC DNA]</scope>
    <source>
        <strain evidence="10 11">YC1</strain>
    </source>
</reference>
<feature type="domain" description="Major facilitator superfamily (MFS) profile" evidence="8">
    <location>
        <begin position="81"/>
        <end position="508"/>
    </location>
</feature>
<dbReference type="EMBL" id="JASAOK010000002">
    <property type="protein sequence ID" value="KAK6226388.1"/>
    <property type="molecule type" value="Genomic_DNA"/>
</dbReference>
<evidence type="ECO:0000313" key="10">
    <source>
        <dbReference type="EMBL" id="KAK6226388.1"/>
    </source>
</evidence>
<dbReference type="Pfam" id="PF03105">
    <property type="entry name" value="SPX"/>
    <property type="match status" value="1"/>
</dbReference>
<gene>
    <name evidence="10" type="ORF">QIS74_02435</name>
</gene>
<dbReference type="Pfam" id="PF07690">
    <property type="entry name" value="MFS_1"/>
    <property type="match status" value="1"/>
</dbReference>
<feature type="transmembrane region" description="Helical" evidence="7">
    <location>
        <begin position="1333"/>
        <end position="1355"/>
    </location>
</feature>
<dbReference type="PANTHER" id="PTHR10283">
    <property type="entry name" value="SOLUTE CARRIER FAMILY 13 MEMBER"/>
    <property type="match status" value="1"/>
</dbReference>
<feature type="transmembrane region" description="Helical" evidence="7">
    <location>
        <begin position="1152"/>
        <end position="1175"/>
    </location>
</feature>
<dbReference type="PANTHER" id="PTHR10283:SF92">
    <property type="entry name" value="LOW-AFFINITY PHOSPHATE TRANSPORTER PHO91"/>
    <property type="match status" value="1"/>
</dbReference>
<feature type="transmembrane region" description="Helical" evidence="7">
    <location>
        <begin position="149"/>
        <end position="168"/>
    </location>
</feature>
<feature type="region of interest" description="Disordered" evidence="6">
    <location>
        <begin position="657"/>
        <end position="741"/>
    </location>
</feature>
<keyword evidence="11" id="KW-1185">Reference proteome</keyword>
<feature type="transmembrane region" description="Helical" evidence="7">
    <location>
        <begin position="118"/>
        <end position="137"/>
    </location>
</feature>
<dbReference type="InterPro" id="IPR020846">
    <property type="entry name" value="MFS_dom"/>
</dbReference>
<comment type="caution">
    <text evidence="10">The sequence shown here is derived from an EMBL/GenBank/DDBJ whole genome shotgun (WGS) entry which is preliminary data.</text>
</comment>
<evidence type="ECO:0000256" key="3">
    <source>
        <dbReference type="ARBA" id="ARBA00022692"/>
    </source>
</evidence>
<keyword evidence="5 7" id="KW-0472">Membrane</keyword>
<dbReference type="GO" id="GO:0006797">
    <property type="term" value="P:polyphosphate metabolic process"/>
    <property type="evidence" value="ECO:0007669"/>
    <property type="project" value="TreeGrafter"/>
</dbReference>
<feature type="transmembrane region" description="Helical" evidence="7">
    <location>
        <begin position="970"/>
        <end position="1003"/>
    </location>
</feature>
<feature type="transmembrane region" description="Helical" evidence="7">
    <location>
        <begin position="1288"/>
        <end position="1321"/>
    </location>
</feature>
<sequence length="1405" mass="154054">MPDNERNDGYSPQCLEKEAGQNSGWCPSDDKHLEEVTCFLEPESDDVEATANICPTSKKSQLDGREPFDPILWSSRKKWTHVLVVTFITCVTPLASAVYTPALDQVVGDFNIEDNLTLANLTVSAYVLGFSAGPLLLAPLSETFGKKPVYQACNVLLLLCNLACMVAPSAEWLIFFRFVAGCAGASPITQGIGTATDVMTKEKRARAMSVMAFGSVCSPSIGSALGGVIAQAWGWRSCFGFLVLMGSISTFLTHQFMCETYLPVLRRKHAVWSGVGDVNGEISDEKTVALKQPLSSLLYKAAIRPFSLVFEPSILPAIAVTSFFYGLQVWLYIDVPMTYKAVYSFTTTQAGLAFAGMGAGMFAGLIIFGFLTDVIAKRLARNGERLPEHRLPLLSGAAILVVIGLIIYNAAARPEVSYLLPLVGNFLIGSGLFAITMASAVYITDLSPQHAVSSSASLALLRYPSGALFPLMEHAFESATSNSSAKWLVTAAALMTVPLVLWLQYNCERFRERLRDLSNSTVAQTESYELADYNHITARKSAEYREAQLQQKRLWKRRWLEEQDDMKFSHSIQFNAVPDWSSHYIAYSNLKKLIYQLEKTVHQTSSGDAESRPLIRNEDPEEVFSRALGVELEKICSFYVSKEGELLDEVNQLLGDVGNHSSEDDENDGEPRRSFGSASRPGLSVPNGRRTSVSVDGNIEDSDDDDDDDETTGLTKSRSSLGGGRRKTVPNLGQSTTDMTASTELTLGRSLRRYSTAQDDMPDQTFLYSSGIMLKKRIISLYVSLCELKSYVQLNRTGFRKVLKKFDKILDKELRVKYMSANIDSAYPFKLENIKTIEENISKMEKAYAEIVTNGDEGLAKRDLRSHLREHVVWERNTVWRDMIGMERRAEAASLGRTLLGRDGATGLRRLQGDDELAPVTKEVVTPVGRFVVPTWVASTPLLTLLVSVVVFFLLIFLPIMEKPEQQNCLALLVFVSILWATEAIPLFVTSLMIPFLCVVLTVVRSDDKPHRRLDAKATTAYIFSAMWTPVIMLLLGGFTLAAALSKCKIDKRLATFVLSKAGTTPRTVLIANMLVAAFASMLISNVAAPVLCFSIIEPMLRTLPSESNMSKAVIMGIALASNIGGMLSPIASPQNVVAIGIMKPAPTWIQWFFIVIPVGIVSLLLIWVLLLVTFQPSKGTTISPIRPVKEKFTGIQWFVSIVTLVTIGLWCASHQMESIFGDMGVIAIIPIVLFFGIGILTKEDFNNFPWTIIILAAGGLSLGKAVKSSGLLHTVAGIVTKEVEGMSLYVVLVVFSALILVIATFISHTVAALIILPLVFDVGISMDEPHPNLLVMGGVLMCSAAMGLPTSGFPNMTAIMKEDPTGQRYLRVKHFISRGVPSSILTLVVVVTMGYGLMRVAGLD</sequence>
<dbReference type="InterPro" id="IPR004331">
    <property type="entry name" value="SPX_dom"/>
</dbReference>
<protein>
    <submittedName>
        <fullName evidence="10">SPX domain-containing protein</fullName>
    </submittedName>
</protein>
<accession>A0AAV9TS16</accession>
<evidence type="ECO:0000259" key="8">
    <source>
        <dbReference type="PROSITE" id="PS50850"/>
    </source>
</evidence>
<evidence type="ECO:0000256" key="7">
    <source>
        <dbReference type="SAM" id="Phobius"/>
    </source>
</evidence>
<dbReference type="NCBIfam" id="TIGR00785">
    <property type="entry name" value="dass"/>
    <property type="match status" value="1"/>
</dbReference>
<evidence type="ECO:0000256" key="5">
    <source>
        <dbReference type="ARBA" id="ARBA00023136"/>
    </source>
</evidence>
<feature type="compositionally biased region" description="Acidic residues" evidence="6">
    <location>
        <begin position="698"/>
        <end position="711"/>
    </location>
</feature>
<evidence type="ECO:0000259" key="9">
    <source>
        <dbReference type="PROSITE" id="PS51382"/>
    </source>
</evidence>
<keyword evidence="3 7" id="KW-0812">Transmembrane</keyword>
<feature type="transmembrane region" description="Helical" evidence="7">
    <location>
        <begin position="314"/>
        <end position="333"/>
    </location>
</feature>
<feature type="transmembrane region" description="Helical" evidence="7">
    <location>
        <begin position="1376"/>
        <end position="1399"/>
    </location>
</feature>
<feature type="domain" description="SPX" evidence="9">
    <location>
        <begin position="566"/>
        <end position="820"/>
    </location>
</feature>
<dbReference type="CDD" id="cd01115">
    <property type="entry name" value="SLC13_permease"/>
    <property type="match status" value="1"/>
</dbReference>
<feature type="transmembrane region" description="Helical" evidence="7">
    <location>
        <begin position="1220"/>
        <end position="1242"/>
    </location>
</feature>
<keyword evidence="2" id="KW-0813">Transport</keyword>
<feature type="compositionally biased region" description="Polar residues" evidence="6">
    <location>
        <begin position="731"/>
        <end position="741"/>
    </location>
</feature>
<dbReference type="GO" id="GO:0005886">
    <property type="term" value="C:plasma membrane"/>
    <property type="evidence" value="ECO:0007669"/>
    <property type="project" value="TreeGrafter"/>
</dbReference>
<feature type="transmembrane region" description="Helical" evidence="7">
    <location>
        <begin position="79"/>
        <end position="98"/>
    </location>
</feature>
<dbReference type="GO" id="GO:0005315">
    <property type="term" value="F:phosphate transmembrane transporter activity"/>
    <property type="evidence" value="ECO:0007669"/>
    <property type="project" value="TreeGrafter"/>
</dbReference>
<feature type="transmembrane region" description="Helical" evidence="7">
    <location>
        <begin position="239"/>
        <end position="258"/>
    </location>
</feature>
<dbReference type="SUPFAM" id="SSF103473">
    <property type="entry name" value="MFS general substrate transporter"/>
    <property type="match status" value="1"/>
</dbReference>
<dbReference type="GO" id="GO:0006817">
    <property type="term" value="P:phosphate ion transport"/>
    <property type="evidence" value="ECO:0007669"/>
    <property type="project" value="TreeGrafter"/>
</dbReference>
<dbReference type="PROSITE" id="PS51382">
    <property type="entry name" value="SPX"/>
    <property type="match status" value="1"/>
</dbReference>
<dbReference type="Gene3D" id="1.20.1720.10">
    <property type="entry name" value="Multidrug resistance protein D"/>
    <property type="match status" value="1"/>
</dbReference>
<dbReference type="InterPro" id="IPR004680">
    <property type="entry name" value="Cit_transptr-like_dom"/>
</dbReference>
<name>A0AAV9TS16_9PEZI</name>
<evidence type="ECO:0000256" key="2">
    <source>
        <dbReference type="ARBA" id="ARBA00022448"/>
    </source>
</evidence>
<keyword evidence="4 7" id="KW-1133">Transmembrane helix</keyword>
<dbReference type="Proteomes" id="UP001327957">
    <property type="component" value="Unassembled WGS sequence"/>
</dbReference>
<feature type="region of interest" description="Disordered" evidence="6">
    <location>
        <begin position="1"/>
        <end position="28"/>
    </location>
</feature>
<feature type="transmembrane region" description="Helical" evidence="7">
    <location>
        <begin position="1023"/>
        <end position="1045"/>
    </location>
</feature>
<dbReference type="CDD" id="cd14478">
    <property type="entry name" value="SPX_PHO87_PHO90_like"/>
    <property type="match status" value="1"/>
</dbReference>
<evidence type="ECO:0000256" key="6">
    <source>
        <dbReference type="SAM" id="MobiDB-lite"/>
    </source>
</evidence>
<dbReference type="InterPro" id="IPR036259">
    <property type="entry name" value="MFS_trans_sf"/>
</dbReference>
<dbReference type="PROSITE" id="PS50850">
    <property type="entry name" value="MFS"/>
    <property type="match status" value="1"/>
</dbReference>
<feature type="transmembrane region" description="Helical" evidence="7">
    <location>
        <begin position="1195"/>
        <end position="1213"/>
    </location>
</feature>
<organism evidence="10 11">
    <name type="scientific">Colletotrichum tabaci</name>
    <dbReference type="NCBI Taxonomy" id="1209068"/>
    <lineage>
        <taxon>Eukaryota</taxon>
        <taxon>Fungi</taxon>
        <taxon>Dikarya</taxon>
        <taxon>Ascomycota</taxon>
        <taxon>Pezizomycotina</taxon>
        <taxon>Sordariomycetes</taxon>
        <taxon>Hypocreomycetidae</taxon>
        <taxon>Glomerellales</taxon>
        <taxon>Glomerellaceae</taxon>
        <taxon>Colletotrichum</taxon>
        <taxon>Colletotrichum destructivum species complex</taxon>
    </lineage>
</organism>
<dbReference type="InterPro" id="IPR001898">
    <property type="entry name" value="SLC13A/DASS"/>
</dbReference>
<proteinExistence type="predicted"/>
<feature type="transmembrane region" description="Helical" evidence="7">
    <location>
        <begin position="936"/>
        <end position="958"/>
    </location>
</feature>
<feature type="transmembrane region" description="Helical" evidence="7">
    <location>
        <begin position="207"/>
        <end position="233"/>
    </location>
</feature>
<feature type="transmembrane region" description="Helical" evidence="7">
    <location>
        <begin position="353"/>
        <end position="371"/>
    </location>
</feature>
<evidence type="ECO:0000313" key="11">
    <source>
        <dbReference type="Proteomes" id="UP001327957"/>
    </source>
</evidence>
<feature type="transmembrane region" description="Helical" evidence="7">
    <location>
        <begin position="1070"/>
        <end position="1097"/>
    </location>
</feature>
<dbReference type="Pfam" id="PF03600">
    <property type="entry name" value="CitMHS"/>
    <property type="match status" value="1"/>
</dbReference>
<evidence type="ECO:0000256" key="1">
    <source>
        <dbReference type="ARBA" id="ARBA00004141"/>
    </source>
</evidence>
<dbReference type="InterPro" id="IPR011701">
    <property type="entry name" value="MFS"/>
</dbReference>
<feature type="transmembrane region" description="Helical" evidence="7">
    <location>
        <begin position="391"/>
        <end position="412"/>
    </location>
</feature>